<evidence type="ECO:0000256" key="2">
    <source>
        <dbReference type="ARBA" id="ARBA00022612"/>
    </source>
</evidence>
<evidence type="ECO:0000256" key="1">
    <source>
        <dbReference type="ARBA" id="ARBA00004328"/>
    </source>
</evidence>
<dbReference type="RefSeq" id="WP_219765561.1">
    <property type="nucleotide sequence ID" value="NZ_JAHYBZ010000009.1"/>
</dbReference>
<gene>
    <name evidence="4" type="ORF">KPL78_24285</name>
</gene>
<organism evidence="4 5">
    <name type="scientific">Roseomonas alba</name>
    <dbReference type="NCBI Taxonomy" id="2846776"/>
    <lineage>
        <taxon>Bacteria</taxon>
        <taxon>Pseudomonadati</taxon>
        <taxon>Pseudomonadota</taxon>
        <taxon>Alphaproteobacteria</taxon>
        <taxon>Acetobacterales</taxon>
        <taxon>Roseomonadaceae</taxon>
        <taxon>Roseomonas</taxon>
    </lineage>
</organism>
<comment type="caution">
    <text evidence="4">The sequence shown here is derived from an EMBL/GenBank/DDBJ whole genome shotgun (WGS) entry which is preliminary data.</text>
</comment>
<dbReference type="Proteomes" id="UP001196565">
    <property type="component" value="Unassembled WGS sequence"/>
</dbReference>
<keyword evidence="5" id="KW-1185">Reference proteome</keyword>
<reference evidence="4 5" key="1">
    <citation type="submission" date="2021-07" db="EMBL/GenBank/DDBJ databases">
        <authorList>
            <person name="So Y."/>
        </authorList>
    </citation>
    <scope>NUCLEOTIDE SEQUENCE [LARGE SCALE GENOMIC DNA]</scope>
    <source>
        <strain evidence="4 5">HJA6</strain>
    </source>
</reference>
<protein>
    <submittedName>
        <fullName evidence="4">Head-tail connector protein</fullName>
    </submittedName>
</protein>
<name>A0ABS7AI60_9PROT</name>
<dbReference type="EMBL" id="JAHYBZ010000009">
    <property type="protein sequence ID" value="MBW6401000.1"/>
    <property type="molecule type" value="Genomic_DNA"/>
</dbReference>
<dbReference type="Pfam" id="PF12236">
    <property type="entry name" value="Head-tail_con"/>
    <property type="match status" value="1"/>
</dbReference>
<accession>A0ABS7AI60</accession>
<keyword evidence="3" id="KW-0231">Viral genome packaging</keyword>
<keyword evidence="2" id="KW-1188">Viral release from host cell</keyword>
<proteinExistence type="predicted"/>
<evidence type="ECO:0000313" key="5">
    <source>
        <dbReference type="Proteomes" id="UP001196565"/>
    </source>
</evidence>
<evidence type="ECO:0000256" key="3">
    <source>
        <dbReference type="ARBA" id="ARBA00023219"/>
    </source>
</evidence>
<dbReference type="InterPro" id="IPR020991">
    <property type="entry name" value="Connector_podovirus"/>
</dbReference>
<evidence type="ECO:0000313" key="4">
    <source>
        <dbReference type="EMBL" id="MBW6401000.1"/>
    </source>
</evidence>
<comment type="subcellular location">
    <subcellularLocation>
        <location evidence="1">Virion</location>
    </subcellularLocation>
</comment>
<sequence length="469" mass="50590">MTPEDILARQARAIDRRRDQDALWQDCYDHVLPPATGGRVALYDATAADAAEQLAASLLAELTPPWSRWFGLAPARSVEGDTDAAMALEDAAETLQGHFDRSNFALEMHQAFLDLVIAGTGVLLVEEAPLGEASALRFTAVPLREAVLEEGPSGRLDTVYRAARLTEAELRRRYPAAPLPPVSDDDADQPRHRVVEAVWPDWNGTRFMAIAATESGPVVLAEGRFAENPFIAFRWLKAPGETYGRGPVAKALPDIRTANKVVELVLKNASIAATGIWQADDDGVLNPATVRLEPGAIIPKAPGSAGLTPLAAPGNFDVSQLVLSDMRSRIRGALLADRLGPQRKDNMTATEVLERAAETARLLGATYGRLQSELLTPLVSRCLAILRRRGEVPPLLLGGQEAVLRYRSPLAQVQGRADAANTLLFLQAVRAMGNEAIAQIDMPAAARWLGRTLSAPAEIVLPPVQPHKE</sequence>